<feature type="transmembrane region" description="Helical" evidence="5">
    <location>
        <begin position="12"/>
        <end position="34"/>
    </location>
</feature>
<dbReference type="PANTHER" id="PTHR42718">
    <property type="entry name" value="MAJOR FACILITATOR SUPERFAMILY MULTIDRUG TRANSPORTER MFSC"/>
    <property type="match status" value="1"/>
</dbReference>
<keyword evidence="2 5" id="KW-0812">Transmembrane</keyword>
<feature type="transmembrane region" description="Helical" evidence="5">
    <location>
        <begin position="167"/>
        <end position="187"/>
    </location>
</feature>
<evidence type="ECO:0000256" key="1">
    <source>
        <dbReference type="ARBA" id="ARBA00004651"/>
    </source>
</evidence>
<dbReference type="Gene3D" id="1.20.1720.10">
    <property type="entry name" value="Multidrug resistance protein D"/>
    <property type="match status" value="1"/>
</dbReference>
<evidence type="ECO:0000313" key="7">
    <source>
        <dbReference type="EMBL" id="UNK47578.1"/>
    </source>
</evidence>
<protein>
    <submittedName>
        <fullName evidence="7">MFS transporter</fullName>
    </submittedName>
</protein>
<comment type="subcellular location">
    <subcellularLocation>
        <location evidence="1">Cell membrane</location>
        <topology evidence="1">Multi-pass membrane protein</topology>
    </subcellularLocation>
</comment>
<feature type="domain" description="Major facilitator superfamily (MFS) profile" evidence="6">
    <location>
        <begin position="9"/>
        <end position="460"/>
    </location>
</feature>
<feature type="transmembrane region" description="Helical" evidence="5">
    <location>
        <begin position="208"/>
        <end position="225"/>
    </location>
</feature>
<dbReference type="Proteomes" id="UP000829069">
    <property type="component" value="Chromosome"/>
</dbReference>
<feature type="transmembrane region" description="Helical" evidence="5">
    <location>
        <begin position="133"/>
        <end position="155"/>
    </location>
</feature>
<evidence type="ECO:0000259" key="6">
    <source>
        <dbReference type="PROSITE" id="PS50850"/>
    </source>
</evidence>
<feature type="transmembrane region" description="Helical" evidence="5">
    <location>
        <begin position="440"/>
        <end position="462"/>
    </location>
</feature>
<feature type="transmembrane region" description="Helical" evidence="5">
    <location>
        <begin position="231"/>
        <end position="250"/>
    </location>
</feature>
<reference evidence="7 8" key="1">
    <citation type="submission" date="2022-03" db="EMBL/GenBank/DDBJ databases">
        <title>Isotopic signatures of nitrous oxide derived from detoxification processes.</title>
        <authorList>
            <person name="Behrendt U."/>
            <person name="Buchen C."/>
            <person name="Well R."/>
            <person name="Ulrich A."/>
            <person name="Rohe L."/>
            <person name="Kolb S."/>
            <person name="Schloter M."/>
            <person name="Horn M.A."/>
            <person name="Augustin J."/>
        </authorList>
    </citation>
    <scope>NUCLEOTIDE SEQUENCE [LARGE SCALE GENOMIC DNA]</scope>
    <source>
        <strain evidence="7 8">S4-C24</strain>
    </source>
</reference>
<feature type="transmembrane region" description="Helical" evidence="5">
    <location>
        <begin position="339"/>
        <end position="359"/>
    </location>
</feature>
<dbReference type="SUPFAM" id="SSF103473">
    <property type="entry name" value="MFS general substrate transporter"/>
    <property type="match status" value="1"/>
</dbReference>
<dbReference type="InterPro" id="IPR036259">
    <property type="entry name" value="MFS_trans_sf"/>
</dbReference>
<feature type="transmembrane region" description="Helical" evidence="5">
    <location>
        <begin position="46"/>
        <end position="63"/>
    </location>
</feature>
<dbReference type="InterPro" id="IPR011701">
    <property type="entry name" value="MFS"/>
</dbReference>
<evidence type="ECO:0000256" key="3">
    <source>
        <dbReference type="ARBA" id="ARBA00022989"/>
    </source>
</evidence>
<evidence type="ECO:0000313" key="8">
    <source>
        <dbReference type="Proteomes" id="UP000829069"/>
    </source>
</evidence>
<name>A0ABY3WB59_9MICC</name>
<dbReference type="InterPro" id="IPR020846">
    <property type="entry name" value="MFS_dom"/>
</dbReference>
<keyword evidence="3 5" id="KW-1133">Transmembrane helix</keyword>
<evidence type="ECO:0000256" key="2">
    <source>
        <dbReference type="ARBA" id="ARBA00022692"/>
    </source>
</evidence>
<evidence type="ECO:0000256" key="4">
    <source>
        <dbReference type="ARBA" id="ARBA00023136"/>
    </source>
</evidence>
<feature type="transmembrane region" description="Helical" evidence="5">
    <location>
        <begin position="414"/>
        <end position="434"/>
    </location>
</feature>
<dbReference type="Gene3D" id="1.20.1250.20">
    <property type="entry name" value="MFS general substrate transporter like domains"/>
    <property type="match status" value="1"/>
</dbReference>
<dbReference type="PANTHER" id="PTHR42718:SF39">
    <property type="entry name" value="ACTINORHODIN TRANSPORTER-RELATED"/>
    <property type="match status" value="1"/>
</dbReference>
<dbReference type="CDD" id="cd17321">
    <property type="entry name" value="MFS_MMR_MDR_like"/>
    <property type="match status" value="1"/>
</dbReference>
<proteinExistence type="predicted"/>
<dbReference type="EMBL" id="CP093326">
    <property type="protein sequence ID" value="UNK47578.1"/>
    <property type="molecule type" value="Genomic_DNA"/>
</dbReference>
<keyword evidence="8" id="KW-1185">Reference proteome</keyword>
<feature type="transmembrane region" description="Helical" evidence="5">
    <location>
        <begin position="75"/>
        <end position="94"/>
    </location>
</feature>
<feature type="transmembrane region" description="Helical" evidence="5">
    <location>
        <begin position="100"/>
        <end position="121"/>
    </location>
</feature>
<feature type="transmembrane region" description="Helical" evidence="5">
    <location>
        <begin position="310"/>
        <end position="327"/>
    </location>
</feature>
<evidence type="ECO:0000256" key="5">
    <source>
        <dbReference type="SAM" id="Phobius"/>
    </source>
</evidence>
<feature type="transmembrane region" description="Helical" evidence="5">
    <location>
        <begin position="365"/>
        <end position="385"/>
    </location>
</feature>
<feature type="transmembrane region" description="Helical" evidence="5">
    <location>
        <begin position="276"/>
        <end position="298"/>
    </location>
</feature>
<gene>
    <name evidence="7" type="ORF">MNQ99_07915</name>
</gene>
<dbReference type="Pfam" id="PF07690">
    <property type="entry name" value="MFS_1"/>
    <property type="match status" value="1"/>
</dbReference>
<dbReference type="PROSITE" id="PS50850">
    <property type="entry name" value="MFS"/>
    <property type="match status" value="1"/>
</dbReference>
<sequence length="476" mass="49737">MPDPGRWRILAVLLVAIFMSLVSVSIVNVVLPSIQIGLGASDSDLQWVLSGYALTFGVVLVAAGRAGDILGRGPLFIAGVALFTLSSVAAGLAPDPLTLNIARFLQGLGSGLLNPQAVGMIQQYFRGAERGRAYGALGSVIGISVAIGPLVGGMIIEFVGVQQGWRWTFLVNVPFGILAIVLALMWFKPRHADGRGDAATADRDLDPLGAVLLGLAVLALLLPFVERGTGPWIWLLLPGGAALLASWAWWEHAYRRRGRSPMVDLRIFRTHSFSNGSVIAGLYFMGVTSVWVLVALYIQQGLGGTALEAGLIGLPAALLGAYASHWSGKRVLEQGRQSIVVGILCALLGLGLTIAVIQLEAAGVLSIWWMLLTLSFIGMAQGLIITPNQTLTLAEVPLEYSGSAGGVLQTSQRIGTAVGIAVITAVAFSVQAMAGWTAAITAGLCVTAVSVMATLVIAVSDARRGSRASLRRAGSS</sequence>
<dbReference type="PRINTS" id="PR01036">
    <property type="entry name" value="TCRTETB"/>
</dbReference>
<organism evidence="7 8">
    <name type="scientific">Arthrobacter sulfonylureivorans</name>
    <dbReference type="NCBI Taxonomy" id="2486855"/>
    <lineage>
        <taxon>Bacteria</taxon>
        <taxon>Bacillati</taxon>
        <taxon>Actinomycetota</taxon>
        <taxon>Actinomycetes</taxon>
        <taxon>Micrococcales</taxon>
        <taxon>Micrococcaceae</taxon>
        <taxon>Arthrobacter</taxon>
    </lineage>
</organism>
<keyword evidence="4 5" id="KW-0472">Membrane</keyword>
<accession>A0ABY3WB59</accession>